<comment type="caution">
    <text evidence="1">The sequence shown here is derived from an EMBL/GenBank/DDBJ whole genome shotgun (WGS) entry which is preliminary data.</text>
</comment>
<dbReference type="Proteomes" id="UP000885672">
    <property type="component" value="Unassembled WGS sequence"/>
</dbReference>
<dbReference type="EMBL" id="DSBX01000145">
    <property type="protein sequence ID" value="HDQ99393.1"/>
    <property type="molecule type" value="Genomic_DNA"/>
</dbReference>
<evidence type="ECO:0008006" key="2">
    <source>
        <dbReference type="Google" id="ProtNLM"/>
    </source>
</evidence>
<accession>A0A7V0T5N1</accession>
<sequence>MPEEKVGVVTHYFGKPGVAIIKATDAALKVGDTIHIKGHTTDHTQLVEQMEVDHAAVPGIPKGGEAGVKVGVHAHEHDVVYRVT</sequence>
<proteinExistence type="predicted"/>
<organism evidence="1">
    <name type="scientific">candidate division WOR-3 bacterium</name>
    <dbReference type="NCBI Taxonomy" id="2052148"/>
    <lineage>
        <taxon>Bacteria</taxon>
        <taxon>Bacteria division WOR-3</taxon>
    </lineage>
</organism>
<reference evidence="1" key="1">
    <citation type="journal article" date="2020" name="mSystems">
        <title>Genome- and Community-Level Interaction Insights into Carbon Utilization and Element Cycling Functions of Hydrothermarchaeota in Hydrothermal Sediment.</title>
        <authorList>
            <person name="Zhou Z."/>
            <person name="Liu Y."/>
            <person name="Xu W."/>
            <person name="Pan J."/>
            <person name="Luo Z.H."/>
            <person name="Li M."/>
        </authorList>
    </citation>
    <scope>NUCLEOTIDE SEQUENCE [LARGE SCALE GENOMIC DNA]</scope>
    <source>
        <strain evidence="1">SpSt-1182</strain>
    </source>
</reference>
<protein>
    <recommendedName>
        <fullName evidence="2">Translation elongation factor-like protein</fullName>
    </recommendedName>
</protein>
<gene>
    <name evidence="1" type="ORF">ENN51_03800</name>
</gene>
<evidence type="ECO:0000313" key="1">
    <source>
        <dbReference type="EMBL" id="HDQ99393.1"/>
    </source>
</evidence>
<name>A0A7V0T5N1_UNCW3</name>
<dbReference type="AlphaFoldDB" id="A0A7V0T5N1"/>